<dbReference type="EMBL" id="KZ305024">
    <property type="protein sequence ID" value="PIA56436.1"/>
    <property type="molecule type" value="Genomic_DNA"/>
</dbReference>
<dbReference type="SUPFAM" id="SSF81383">
    <property type="entry name" value="F-box domain"/>
    <property type="match status" value="1"/>
</dbReference>
<organism evidence="2 3">
    <name type="scientific">Aquilegia coerulea</name>
    <name type="common">Rocky mountain columbine</name>
    <dbReference type="NCBI Taxonomy" id="218851"/>
    <lineage>
        <taxon>Eukaryota</taxon>
        <taxon>Viridiplantae</taxon>
        <taxon>Streptophyta</taxon>
        <taxon>Embryophyta</taxon>
        <taxon>Tracheophyta</taxon>
        <taxon>Spermatophyta</taxon>
        <taxon>Magnoliopsida</taxon>
        <taxon>Ranunculales</taxon>
        <taxon>Ranunculaceae</taxon>
        <taxon>Thalictroideae</taxon>
        <taxon>Aquilegia</taxon>
    </lineage>
</organism>
<evidence type="ECO:0000313" key="3">
    <source>
        <dbReference type="Proteomes" id="UP000230069"/>
    </source>
</evidence>
<evidence type="ECO:0000259" key="1">
    <source>
        <dbReference type="PROSITE" id="PS50181"/>
    </source>
</evidence>
<dbReference type="AlphaFoldDB" id="A0A2G5EKZ6"/>
<sequence>TNNVLLPDDIIIEILTRIPAKSLTQKFKYVCKPWYNLMKDPSSNFIQTHLNRSMERDCSNFILTTFCMINTQLYSSSLNSSSCDEINVEEIENPFKETQLVTEVLGSCNGLICLYMDYNSLCLLNPFTKEHKFLDIGKNLHVDCCAAYGLGYNSVVGEYELVYVDRTEFFDDGYDSQVNIYSLNDDSKATCLMTFDVPYKVISGNISGIYLNGALHWVAVHKDKQEIETIVSFDMGERSFRSCCHLISLVKKLLLRLGC</sequence>
<dbReference type="Pfam" id="PF00646">
    <property type="entry name" value="F-box"/>
    <property type="match status" value="1"/>
</dbReference>
<dbReference type="Proteomes" id="UP000230069">
    <property type="component" value="Unassembled WGS sequence"/>
</dbReference>
<dbReference type="CDD" id="cd22157">
    <property type="entry name" value="F-box_AtFBW1-like"/>
    <property type="match status" value="1"/>
</dbReference>
<reference evidence="2 3" key="1">
    <citation type="submission" date="2017-09" db="EMBL/GenBank/DDBJ databases">
        <title>WGS assembly of Aquilegia coerulea Goldsmith.</title>
        <authorList>
            <person name="Hodges S."/>
            <person name="Kramer E."/>
            <person name="Nordborg M."/>
            <person name="Tomkins J."/>
            <person name="Borevitz J."/>
            <person name="Derieg N."/>
            <person name="Yan J."/>
            <person name="Mihaltcheva S."/>
            <person name="Hayes R.D."/>
            <person name="Rokhsar D."/>
        </authorList>
    </citation>
    <scope>NUCLEOTIDE SEQUENCE [LARGE SCALE GENOMIC DNA]</scope>
    <source>
        <strain evidence="3">cv. Goldsmith</strain>
    </source>
</reference>
<dbReference type="InterPro" id="IPR036047">
    <property type="entry name" value="F-box-like_dom_sf"/>
</dbReference>
<dbReference type="InterPro" id="IPR006527">
    <property type="entry name" value="F-box-assoc_dom_typ1"/>
</dbReference>
<proteinExistence type="predicted"/>
<feature type="domain" description="F-box" evidence="1">
    <location>
        <begin position="1"/>
        <end position="48"/>
    </location>
</feature>
<dbReference type="PROSITE" id="PS50181">
    <property type="entry name" value="FBOX"/>
    <property type="match status" value="1"/>
</dbReference>
<dbReference type="InterPro" id="IPR001810">
    <property type="entry name" value="F-box_dom"/>
</dbReference>
<dbReference type="OrthoDB" id="1867629at2759"/>
<keyword evidence="3" id="KW-1185">Reference proteome</keyword>
<dbReference type="STRING" id="218851.A0A2G5EKZ6"/>
<dbReference type="Pfam" id="PF07734">
    <property type="entry name" value="FBA_1"/>
    <property type="match status" value="1"/>
</dbReference>
<evidence type="ECO:0000313" key="2">
    <source>
        <dbReference type="EMBL" id="PIA56436.1"/>
    </source>
</evidence>
<dbReference type="NCBIfam" id="TIGR01640">
    <property type="entry name" value="F_box_assoc_1"/>
    <property type="match status" value="1"/>
</dbReference>
<gene>
    <name evidence="2" type="ORF">AQUCO_00700633v1</name>
</gene>
<dbReference type="InParanoid" id="A0A2G5EKZ6"/>
<dbReference type="InterPro" id="IPR017451">
    <property type="entry name" value="F-box-assoc_interact_dom"/>
</dbReference>
<dbReference type="Gene3D" id="1.20.1280.50">
    <property type="match status" value="1"/>
</dbReference>
<protein>
    <recommendedName>
        <fullName evidence="1">F-box domain-containing protein</fullName>
    </recommendedName>
</protein>
<dbReference type="PANTHER" id="PTHR31672:SF13">
    <property type="entry name" value="F-BOX PROTEIN CPR30-LIKE"/>
    <property type="match status" value="1"/>
</dbReference>
<accession>A0A2G5EKZ6</accession>
<name>A0A2G5EKZ6_AQUCA</name>
<dbReference type="PANTHER" id="PTHR31672">
    <property type="entry name" value="BNACNNG10540D PROTEIN"/>
    <property type="match status" value="1"/>
</dbReference>
<feature type="non-terminal residue" evidence="2">
    <location>
        <position position="1"/>
    </location>
</feature>
<dbReference type="InterPro" id="IPR050796">
    <property type="entry name" value="SCF_F-box_component"/>
</dbReference>